<dbReference type="InterPro" id="IPR036661">
    <property type="entry name" value="Luciferase-like_sf"/>
</dbReference>
<keyword evidence="2" id="KW-0288">FMN</keyword>
<keyword evidence="4 5" id="KW-0503">Monooxygenase</keyword>
<reference evidence="5 6" key="2">
    <citation type="journal article" date="2021" name="Curr. Genet.">
        <title>Genetic response to nitrogen starvation in the aggressive Eucalyptus foliar pathogen Teratosphaeria destructans.</title>
        <authorList>
            <person name="Havenga M."/>
            <person name="Wingfield B.D."/>
            <person name="Wingfield M.J."/>
            <person name="Dreyer L.L."/>
            <person name="Roets F."/>
            <person name="Aylward J."/>
        </authorList>
    </citation>
    <scope>NUCLEOTIDE SEQUENCE [LARGE SCALE GENOMIC DNA]</scope>
    <source>
        <strain evidence="5">CMW44962</strain>
    </source>
</reference>
<gene>
    <name evidence="5" type="ORF">Tdes44962_MAKER08426</name>
</gene>
<evidence type="ECO:0000313" key="6">
    <source>
        <dbReference type="Proteomes" id="UP001138500"/>
    </source>
</evidence>
<keyword evidence="3" id="KW-0560">Oxidoreductase</keyword>
<proteinExistence type="predicted"/>
<dbReference type="SUPFAM" id="SSF51679">
    <property type="entry name" value="Bacterial luciferase-like"/>
    <property type="match status" value="1"/>
</dbReference>
<protein>
    <submittedName>
        <fullName evidence="5">Nitrilotriacetate monooxygenase component A</fullName>
    </submittedName>
</protein>
<keyword evidence="1" id="KW-0285">Flavoprotein</keyword>
<dbReference type="GO" id="GO:0016705">
    <property type="term" value="F:oxidoreductase activity, acting on paired donors, with incorporation or reduction of molecular oxygen"/>
    <property type="evidence" value="ECO:0007669"/>
    <property type="project" value="InterPro"/>
</dbReference>
<evidence type="ECO:0000256" key="4">
    <source>
        <dbReference type="ARBA" id="ARBA00023033"/>
    </source>
</evidence>
<dbReference type="EMBL" id="RIBY02000813">
    <property type="protein sequence ID" value="KAH9836901.1"/>
    <property type="molecule type" value="Genomic_DNA"/>
</dbReference>
<evidence type="ECO:0000256" key="1">
    <source>
        <dbReference type="ARBA" id="ARBA00022630"/>
    </source>
</evidence>
<sequence length="77" mass="8948">MERWVREAGVDGFNVSYATTPGTFEDVIEFLWPELRRRGVLWEGFEGGSMRENYAMDGLGPRVREGHPARKFWDLRG</sequence>
<evidence type="ECO:0000256" key="3">
    <source>
        <dbReference type="ARBA" id="ARBA00023002"/>
    </source>
</evidence>
<dbReference type="InterPro" id="IPR051260">
    <property type="entry name" value="Diverse_substr_monoxygenases"/>
</dbReference>
<accession>A0A9W7W511</accession>
<evidence type="ECO:0000313" key="5">
    <source>
        <dbReference type="EMBL" id="KAH9836901.1"/>
    </source>
</evidence>
<organism evidence="5 6">
    <name type="scientific">Teratosphaeria destructans</name>
    <dbReference type="NCBI Taxonomy" id="418781"/>
    <lineage>
        <taxon>Eukaryota</taxon>
        <taxon>Fungi</taxon>
        <taxon>Dikarya</taxon>
        <taxon>Ascomycota</taxon>
        <taxon>Pezizomycotina</taxon>
        <taxon>Dothideomycetes</taxon>
        <taxon>Dothideomycetidae</taxon>
        <taxon>Mycosphaerellales</taxon>
        <taxon>Teratosphaeriaceae</taxon>
        <taxon>Teratosphaeria</taxon>
    </lineage>
</organism>
<dbReference type="Proteomes" id="UP001138500">
    <property type="component" value="Unassembled WGS sequence"/>
</dbReference>
<dbReference type="AlphaFoldDB" id="A0A9W7W511"/>
<reference evidence="5 6" key="1">
    <citation type="journal article" date="2018" name="IMA Fungus">
        <title>IMA Genome-F 10: Nine draft genome sequences of Claviceps purpurea s.lat., including C. arundinis, C. humidiphila, and C. cf. spartinae, pseudomolecules for the pitch canker pathogen Fusarium circinatum, draft genome of Davidsoniella eucalypti, Grosmannia galeiformis, Quambalaria eucalypti, and Teratosphaeria destructans.</title>
        <authorList>
            <person name="Wingfield B.D."/>
            <person name="Liu M."/>
            <person name="Nguyen H.D."/>
            <person name="Lane F.A."/>
            <person name="Morgan S.W."/>
            <person name="De Vos L."/>
            <person name="Wilken P.M."/>
            <person name="Duong T.A."/>
            <person name="Aylward J."/>
            <person name="Coetzee M.P."/>
            <person name="Dadej K."/>
            <person name="De Beer Z.W."/>
            <person name="Findlay W."/>
            <person name="Havenga M."/>
            <person name="Kolarik M."/>
            <person name="Menzies J.G."/>
            <person name="Naidoo K."/>
            <person name="Pochopski O."/>
            <person name="Shoukouhi P."/>
            <person name="Santana Q.C."/>
            <person name="Seifert K.A."/>
            <person name="Soal N."/>
            <person name="Steenkamp E.T."/>
            <person name="Tatham C.T."/>
            <person name="van der Nest M.A."/>
            <person name="Wingfield M.J."/>
        </authorList>
    </citation>
    <scope>NUCLEOTIDE SEQUENCE [LARGE SCALE GENOMIC DNA]</scope>
    <source>
        <strain evidence="5">CMW44962</strain>
    </source>
</reference>
<dbReference type="PANTHER" id="PTHR30011">
    <property type="entry name" value="ALKANESULFONATE MONOOXYGENASE-RELATED"/>
    <property type="match status" value="1"/>
</dbReference>
<keyword evidence="6" id="KW-1185">Reference proteome</keyword>
<dbReference type="OrthoDB" id="5561043at2759"/>
<dbReference type="Gene3D" id="3.20.20.30">
    <property type="entry name" value="Luciferase-like domain"/>
    <property type="match status" value="1"/>
</dbReference>
<dbReference type="GO" id="GO:0004497">
    <property type="term" value="F:monooxygenase activity"/>
    <property type="evidence" value="ECO:0007669"/>
    <property type="project" value="UniProtKB-KW"/>
</dbReference>
<comment type="caution">
    <text evidence="5">The sequence shown here is derived from an EMBL/GenBank/DDBJ whole genome shotgun (WGS) entry which is preliminary data.</text>
</comment>
<name>A0A9W7W511_9PEZI</name>
<dbReference type="PANTHER" id="PTHR30011:SF16">
    <property type="entry name" value="C2H2 FINGER DOMAIN TRANSCRIPTION FACTOR (EUROFUNG)-RELATED"/>
    <property type="match status" value="1"/>
</dbReference>
<evidence type="ECO:0000256" key="2">
    <source>
        <dbReference type="ARBA" id="ARBA00022643"/>
    </source>
</evidence>